<organism evidence="1 2">
    <name type="scientific">Wenxinia saemankumensis</name>
    <dbReference type="NCBI Taxonomy" id="1447782"/>
    <lineage>
        <taxon>Bacteria</taxon>
        <taxon>Pseudomonadati</taxon>
        <taxon>Pseudomonadota</taxon>
        <taxon>Alphaproteobacteria</taxon>
        <taxon>Rhodobacterales</taxon>
        <taxon>Roseobacteraceae</taxon>
        <taxon>Wenxinia</taxon>
    </lineage>
</organism>
<proteinExistence type="predicted"/>
<accession>A0A1M6C029</accession>
<evidence type="ECO:0000313" key="1">
    <source>
        <dbReference type="EMBL" id="SHI54038.1"/>
    </source>
</evidence>
<dbReference type="OrthoDB" id="7827308at2"/>
<reference evidence="1 2" key="1">
    <citation type="submission" date="2016-11" db="EMBL/GenBank/DDBJ databases">
        <authorList>
            <person name="Jaros S."/>
            <person name="Januszkiewicz K."/>
            <person name="Wedrychowicz H."/>
        </authorList>
    </citation>
    <scope>NUCLEOTIDE SEQUENCE [LARGE SCALE GENOMIC DNA]</scope>
    <source>
        <strain evidence="1 2">DSM 100565</strain>
    </source>
</reference>
<sequence length="211" mass="22054">MDHDTIAAMFTAPDGAFRFARWRRPLAPVVFGVDEATLAAFHGAFRALCTLAGRDMAETDPELGSNVMVFCCRDWAELDAVPDLDRLVGTPELGARLEAAGADRFRAFRFEADGAIRACFVFLRIDEAAGMEAATLALGETAQIMLAFAEGAFAGASPLALLPDGRAVLRPEIGALIAAAYDPVLPDASEATETALRLAARIAAGPGGAGG</sequence>
<dbReference type="RefSeq" id="WP_073326656.1">
    <property type="nucleotide sequence ID" value="NZ_FQYO01000002.1"/>
</dbReference>
<evidence type="ECO:0000313" key="2">
    <source>
        <dbReference type="Proteomes" id="UP000184292"/>
    </source>
</evidence>
<dbReference type="AlphaFoldDB" id="A0A1M6C029"/>
<name>A0A1M6C029_9RHOB</name>
<keyword evidence="2" id="KW-1185">Reference proteome</keyword>
<dbReference type="STRING" id="1447782.SAMN05444417_0923"/>
<dbReference type="Proteomes" id="UP000184292">
    <property type="component" value="Unassembled WGS sequence"/>
</dbReference>
<protein>
    <submittedName>
        <fullName evidence="1">Uncharacterized protein</fullName>
    </submittedName>
</protein>
<gene>
    <name evidence="1" type="ORF">SAMN05444417_0923</name>
</gene>
<dbReference type="EMBL" id="FQYO01000002">
    <property type="protein sequence ID" value="SHI54038.1"/>
    <property type="molecule type" value="Genomic_DNA"/>
</dbReference>